<evidence type="ECO:0000256" key="1">
    <source>
        <dbReference type="SAM" id="MobiDB-lite"/>
    </source>
</evidence>
<feature type="compositionally biased region" description="Pro residues" evidence="1">
    <location>
        <begin position="138"/>
        <end position="150"/>
    </location>
</feature>
<dbReference type="PATRIC" id="fig|698760.3.peg.5231"/>
<keyword evidence="4" id="KW-1185">Reference proteome</keyword>
<evidence type="ECO:0000259" key="2">
    <source>
        <dbReference type="Pfam" id="PF19054"/>
    </source>
</evidence>
<protein>
    <submittedName>
        <fullName evidence="3">Regulatory protein</fullName>
    </submittedName>
</protein>
<dbReference type="AlphaFoldDB" id="L7F4T0"/>
<accession>L7F4T0</accession>
<feature type="compositionally biased region" description="Basic and acidic residues" evidence="1">
    <location>
        <begin position="204"/>
        <end position="214"/>
    </location>
</feature>
<gene>
    <name evidence="3" type="ORF">STRTUCAR8_01695</name>
</gene>
<evidence type="ECO:0000313" key="4">
    <source>
        <dbReference type="Proteomes" id="UP000010931"/>
    </source>
</evidence>
<feature type="region of interest" description="Disordered" evidence="1">
    <location>
        <begin position="108"/>
        <end position="293"/>
    </location>
</feature>
<dbReference type="STRING" id="85558.T45_07720"/>
<sequence>MTGRPEGRPAFSLSFDPRALTDLLQAPGDIRDLALAQLQDVVNARLFGIGLTGELTGCRKLYVDHRQAWRTVYIQRPTPANLTHRAEIHVVAVRPRDKQDVYNAARARLGIPQPPAEKRPPPAHTQRARLDAHRPIRKPAPPLRPVPAHPHPGADEITRPAAPTLPDPDPGLGPRPDMCPSSPGTARDQPRSSTPIPPSGDGETGAHRERRSRDPAASTAAIATGGDAGCMSGANQLPYPRRSQAEDIVGTNASPRTDADQAVRVTRGPSTAPRAELPAPASPPTRPRRVWRPPATPIASWQTARHIQIYASTLVPGPLQAREYREAVRNCPWAREGGHDEADLPGGVKATVLLEEGALHHQVGSPDVMSAQITHLMALLNPGTDVSLGLIPLSAARTPAELPLEPFVILDDHKVVLPLTTVPIVLEQHAQTFRYKAAFAQLHHLALTGATVHHHLSRLVNSPIPA</sequence>
<dbReference type="InterPro" id="IPR043917">
    <property type="entry name" value="DUF5753"/>
</dbReference>
<dbReference type="GeneID" id="97407856"/>
<dbReference type="EMBL" id="AEJB01000361">
    <property type="protein sequence ID" value="ELP66332.1"/>
    <property type="molecule type" value="Genomic_DNA"/>
</dbReference>
<proteinExistence type="predicted"/>
<comment type="caution">
    <text evidence="3">The sequence shown here is derived from an EMBL/GenBank/DDBJ whole genome shotgun (WGS) entry which is preliminary data.</text>
</comment>
<feature type="domain" description="DUF5753" evidence="2">
    <location>
        <begin position="302"/>
        <end position="456"/>
    </location>
</feature>
<name>L7F4T0_STRT8</name>
<evidence type="ECO:0000313" key="3">
    <source>
        <dbReference type="EMBL" id="ELP66332.1"/>
    </source>
</evidence>
<dbReference type="Pfam" id="PF19054">
    <property type="entry name" value="DUF5753"/>
    <property type="match status" value="1"/>
</dbReference>
<feature type="compositionally biased region" description="Pro residues" evidence="1">
    <location>
        <begin position="163"/>
        <end position="173"/>
    </location>
</feature>
<dbReference type="RefSeq" id="WP_006379263.1">
    <property type="nucleotide sequence ID" value="NZ_AEJB01000361.1"/>
</dbReference>
<dbReference type="Proteomes" id="UP000010931">
    <property type="component" value="Unassembled WGS sequence"/>
</dbReference>
<reference evidence="3 4" key="1">
    <citation type="journal article" date="2011" name="Plasmid">
        <title>Streptomyces turgidiscabies Car8 contains a modular pathogenicity island that shares virulence genes with other actinobacterial plant pathogens.</title>
        <authorList>
            <person name="Huguet-Tapia J.C."/>
            <person name="Badger J.H."/>
            <person name="Loria R."/>
            <person name="Pettis G.S."/>
        </authorList>
    </citation>
    <scope>NUCLEOTIDE SEQUENCE [LARGE SCALE GENOMIC DNA]</scope>
    <source>
        <strain evidence="3 4">Car8</strain>
    </source>
</reference>
<organism evidence="3 4">
    <name type="scientific">Streptomyces turgidiscabies (strain Car8)</name>
    <dbReference type="NCBI Taxonomy" id="698760"/>
    <lineage>
        <taxon>Bacteria</taxon>
        <taxon>Bacillati</taxon>
        <taxon>Actinomycetota</taxon>
        <taxon>Actinomycetes</taxon>
        <taxon>Kitasatosporales</taxon>
        <taxon>Streptomycetaceae</taxon>
        <taxon>Streptomyces</taxon>
    </lineage>
</organism>